<feature type="region of interest" description="Disordered" evidence="1">
    <location>
        <begin position="170"/>
        <end position="194"/>
    </location>
</feature>
<dbReference type="Proteomes" id="UP001151516">
    <property type="component" value="Unassembled WGS sequence"/>
</dbReference>
<organism evidence="2 3">
    <name type="scientific">Coemansia spiralis</name>
    <dbReference type="NCBI Taxonomy" id="417178"/>
    <lineage>
        <taxon>Eukaryota</taxon>
        <taxon>Fungi</taxon>
        <taxon>Fungi incertae sedis</taxon>
        <taxon>Zoopagomycota</taxon>
        <taxon>Kickxellomycotina</taxon>
        <taxon>Kickxellomycetes</taxon>
        <taxon>Kickxellales</taxon>
        <taxon>Kickxellaceae</taxon>
        <taxon>Coemansia</taxon>
    </lineage>
</organism>
<dbReference type="GO" id="GO:0030041">
    <property type="term" value="P:actin filament polymerization"/>
    <property type="evidence" value="ECO:0007669"/>
    <property type="project" value="TreeGrafter"/>
</dbReference>
<feature type="region of interest" description="Disordered" evidence="1">
    <location>
        <begin position="461"/>
        <end position="531"/>
    </location>
</feature>
<comment type="caution">
    <text evidence="2">The sequence shown here is derived from an EMBL/GenBank/DDBJ whole genome shotgun (WGS) entry which is preliminary data.</text>
</comment>
<feature type="region of interest" description="Disordered" evidence="1">
    <location>
        <begin position="1"/>
        <end position="44"/>
    </location>
</feature>
<keyword evidence="3" id="KW-1185">Reference proteome</keyword>
<feature type="compositionally biased region" description="Acidic residues" evidence="1">
    <location>
        <begin position="469"/>
        <end position="488"/>
    </location>
</feature>
<feature type="region of interest" description="Disordered" evidence="1">
    <location>
        <begin position="586"/>
        <end position="634"/>
    </location>
</feature>
<evidence type="ECO:0000313" key="3">
    <source>
        <dbReference type="Proteomes" id="UP001151516"/>
    </source>
</evidence>
<dbReference type="AlphaFoldDB" id="A0A9W8L5B0"/>
<protein>
    <submittedName>
        <fullName evidence="2">Uncharacterized protein</fullName>
    </submittedName>
</protein>
<dbReference type="PANTHER" id="PTHR45691">
    <property type="entry name" value="PROTEIN DIAPHANOUS"/>
    <property type="match status" value="1"/>
</dbReference>
<feature type="compositionally biased region" description="Polar residues" evidence="1">
    <location>
        <begin position="336"/>
        <end position="348"/>
    </location>
</feature>
<name>A0A9W8L5B0_9FUNG</name>
<gene>
    <name evidence="2" type="ORF">IWW39_000603</name>
</gene>
<evidence type="ECO:0000313" key="2">
    <source>
        <dbReference type="EMBL" id="KAJ2690661.1"/>
    </source>
</evidence>
<dbReference type="OrthoDB" id="5593284at2759"/>
<dbReference type="PANTHER" id="PTHR45691:SF6">
    <property type="entry name" value="PROTEIN DIAPHANOUS"/>
    <property type="match status" value="1"/>
</dbReference>
<sequence>MLGRMPPEQFHRGKCSKGQAQRRESGPLSAASREPEDEEDEVFFGPLTAAELTGMRRVRSALHTPTPTPAPVLRIQALCRGFLARQEYRRQRDDLRFLAMKGEFSVERRRRWVNVSRPEEPAPLVKRGFRNWFHRSPPMEVKVTIGCETMETGVARKCLGKLLGTFKGAPPLRRTQSLRRRAPSGRPASGGRMSTGALAVHRPLETPPPVPPLPTFATNPPPPTSSVLVLVPLSNVQPLQDGEKPPTPRKMALFKSGFGSLLSKSPPSKPPVPTYALTPNIRALDSFPTVRSRAVESMNVFVRREEEEVASLPCIPRLASAPVVNRVNSECMSVDNARTYNPDTTPSSPIVAPSDSSPPSQPPIVAPPIVSPPPPPPIVAPPSPIVAPPSPIAAAPPMGDSPPVPLSDTDDDSGIAASVTRLAAQPAPNETSHLSPRLSLRLSVDGTSLFSGPAALGLSAFVTPLAPSPEEEEEEEEEEEKAESDDDPVSARLRSLRSRRLANTGGDADGRRFRATQNANRKTAEGKPLAKMGNLQLDRLTKLNTRRNSTYMACRIERFTVIKEGDRPPSPSSAMLARAKERMSMEISDEEDDDVCPLSPLFSSEDEGTVETKRKSTDSVSTALSSEEGHSTLMKKVCRRPVRVQWGSRSVLRDTKTDTPVVEGTPKSILVNKCESPKPVETPTDLCVVRVACIEYPSHVSSEDEEDGEEDEYVPHKSREKGRRKKVV</sequence>
<evidence type="ECO:0000256" key="1">
    <source>
        <dbReference type="SAM" id="MobiDB-lite"/>
    </source>
</evidence>
<dbReference type="InterPro" id="IPR051412">
    <property type="entry name" value="Formin_Homology_Diaphanous_sf"/>
</dbReference>
<dbReference type="PROSITE" id="PS50096">
    <property type="entry name" value="IQ"/>
    <property type="match status" value="1"/>
</dbReference>
<dbReference type="InterPro" id="IPR000048">
    <property type="entry name" value="IQ_motif_EF-hand-BS"/>
</dbReference>
<dbReference type="Pfam" id="PF00612">
    <property type="entry name" value="IQ"/>
    <property type="match status" value="1"/>
</dbReference>
<feature type="region of interest" description="Disordered" evidence="1">
    <location>
        <begin position="336"/>
        <end position="435"/>
    </location>
</feature>
<feature type="region of interest" description="Disordered" evidence="1">
    <location>
        <begin position="699"/>
        <end position="728"/>
    </location>
</feature>
<proteinExistence type="predicted"/>
<feature type="compositionally biased region" description="Basic residues" evidence="1">
    <location>
        <begin position="716"/>
        <end position="728"/>
    </location>
</feature>
<dbReference type="GO" id="GO:0005884">
    <property type="term" value="C:actin filament"/>
    <property type="evidence" value="ECO:0007669"/>
    <property type="project" value="TreeGrafter"/>
</dbReference>
<accession>A0A9W8L5B0</accession>
<reference evidence="2" key="1">
    <citation type="submission" date="2022-07" db="EMBL/GenBank/DDBJ databases">
        <title>Phylogenomic reconstructions and comparative analyses of Kickxellomycotina fungi.</title>
        <authorList>
            <person name="Reynolds N.K."/>
            <person name="Stajich J.E."/>
            <person name="Barry K."/>
            <person name="Grigoriev I.V."/>
            <person name="Crous P."/>
            <person name="Smith M.E."/>
        </authorList>
    </citation>
    <scope>NUCLEOTIDE SEQUENCE</scope>
    <source>
        <strain evidence="2">CBS 109367</strain>
    </source>
</reference>
<feature type="compositionally biased region" description="Acidic residues" evidence="1">
    <location>
        <begin position="703"/>
        <end position="712"/>
    </location>
</feature>
<feature type="compositionally biased region" description="Pro residues" evidence="1">
    <location>
        <begin position="359"/>
        <end position="391"/>
    </location>
</feature>
<dbReference type="EMBL" id="JANBTX010000009">
    <property type="protein sequence ID" value="KAJ2690661.1"/>
    <property type="molecule type" value="Genomic_DNA"/>
</dbReference>